<dbReference type="Pfam" id="PF12804">
    <property type="entry name" value="NTP_transf_3"/>
    <property type="match status" value="1"/>
</dbReference>
<keyword evidence="9" id="KW-0511">Multifunctional enzyme</keyword>
<dbReference type="InterPro" id="IPR011004">
    <property type="entry name" value="Trimer_LpxA-like_sf"/>
</dbReference>
<keyword evidence="5" id="KW-0479">Metal-binding</keyword>
<keyword evidence="10 15" id="KW-0012">Acyltransferase</keyword>
<dbReference type="EMBL" id="LNQE01000411">
    <property type="protein sequence ID" value="KUG26759.1"/>
    <property type="molecule type" value="Genomic_DNA"/>
</dbReference>
<dbReference type="GO" id="GO:0009252">
    <property type="term" value="P:peptidoglycan biosynthetic process"/>
    <property type="evidence" value="ECO:0007669"/>
    <property type="project" value="UniProtKB-KW"/>
</dbReference>
<dbReference type="SUPFAM" id="SSF51161">
    <property type="entry name" value="Trimeric LpxA-like enzymes"/>
    <property type="match status" value="1"/>
</dbReference>
<evidence type="ECO:0000256" key="5">
    <source>
        <dbReference type="ARBA" id="ARBA00022723"/>
    </source>
</evidence>
<evidence type="ECO:0000256" key="10">
    <source>
        <dbReference type="ARBA" id="ARBA00023315"/>
    </source>
</evidence>
<comment type="caution">
    <text evidence="15">The sequence shown here is derived from an EMBL/GenBank/DDBJ whole genome shotgun (WGS) entry which is preliminary data.</text>
</comment>
<dbReference type="InterPro" id="IPR050065">
    <property type="entry name" value="GlmU-like"/>
</dbReference>
<dbReference type="GO" id="GO:0003977">
    <property type="term" value="F:UDP-N-acetylglucosamine diphosphorylase activity"/>
    <property type="evidence" value="ECO:0007669"/>
    <property type="project" value="UniProtKB-EC"/>
</dbReference>
<evidence type="ECO:0000259" key="14">
    <source>
        <dbReference type="Pfam" id="PF12804"/>
    </source>
</evidence>
<keyword evidence="11" id="KW-0961">Cell wall biogenesis/degradation</keyword>
<dbReference type="InterPro" id="IPR029044">
    <property type="entry name" value="Nucleotide-diphossugar_trans"/>
</dbReference>
<dbReference type="PANTHER" id="PTHR43584:SF3">
    <property type="entry name" value="BIFUNCTIONAL PROTEIN GLMU"/>
    <property type="match status" value="1"/>
</dbReference>
<keyword evidence="2" id="KW-0963">Cytoplasm</keyword>
<dbReference type="GO" id="GO:0019134">
    <property type="term" value="F:glucosamine-1-phosphate N-acetyltransferase activity"/>
    <property type="evidence" value="ECO:0007669"/>
    <property type="project" value="UniProtKB-EC"/>
</dbReference>
<evidence type="ECO:0000256" key="7">
    <source>
        <dbReference type="ARBA" id="ARBA00022960"/>
    </source>
</evidence>
<comment type="cofactor">
    <cofactor evidence="1">
        <name>Mg(2+)</name>
        <dbReference type="ChEBI" id="CHEBI:18420"/>
    </cofactor>
</comment>
<organism evidence="15">
    <name type="scientific">hydrocarbon metagenome</name>
    <dbReference type="NCBI Taxonomy" id="938273"/>
    <lineage>
        <taxon>unclassified sequences</taxon>
        <taxon>metagenomes</taxon>
        <taxon>ecological metagenomes</taxon>
    </lineage>
</organism>
<reference evidence="15" key="1">
    <citation type="journal article" date="2015" name="Proc. Natl. Acad. Sci. U.S.A.">
        <title>Networks of energetic and metabolic interactions define dynamics in microbial communities.</title>
        <authorList>
            <person name="Embree M."/>
            <person name="Liu J.K."/>
            <person name="Al-Bassam M.M."/>
            <person name="Zengler K."/>
        </authorList>
    </citation>
    <scope>NUCLEOTIDE SEQUENCE</scope>
</reference>
<dbReference type="SUPFAM" id="SSF53448">
    <property type="entry name" value="Nucleotide-diphospho-sugar transferases"/>
    <property type="match status" value="1"/>
</dbReference>
<gene>
    <name evidence="15" type="ORF">ASZ90_003403</name>
</gene>
<dbReference type="InterPro" id="IPR025877">
    <property type="entry name" value="MobA-like_NTP_Trfase"/>
</dbReference>
<keyword evidence="3 15" id="KW-0808">Transferase</keyword>
<evidence type="ECO:0000256" key="13">
    <source>
        <dbReference type="ARBA" id="ARBA00048493"/>
    </source>
</evidence>
<evidence type="ECO:0000256" key="8">
    <source>
        <dbReference type="ARBA" id="ARBA00022984"/>
    </source>
</evidence>
<comment type="catalytic activity">
    <reaction evidence="12">
        <text>alpha-D-glucosamine 1-phosphate + acetyl-CoA = N-acetyl-alpha-D-glucosamine 1-phosphate + CoA + H(+)</text>
        <dbReference type="Rhea" id="RHEA:13725"/>
        <dbReference type="ChEBI" id="CHEBI:15378"/>
        <dbReference type="ChEBI" id="CHEBI:57287"/>
        <dbReference type="ChEBI" id="CHEBI:57288"/>
        <dbReference type="ChEBI" id="CHEBI:57776"/>
        <dbReference type="ChEBI" id="CHEBI:58516"/>
        <dbReference type="EC" id="2.3.1.157"/>
    </reaction>
</comment>
<proteinExistence type="predicted"/>
<dbReference type="GO" id="GO:0071555">
    <property type="term" value="P:cell wall organization"/>
    <property type="evidence" value="ECO:0007669"/>
    <property type="project" value="UniProtKB-KW"/>
</dbReference>
<evidence type="ECO:0000256" key="2">
    <source>
        <dbReference type="ARBA" id="ARBA00022490"/>
    </source>
</evidence>
<keyword evidence="8" id="KW-0573">Peptidoglycan synthesis</keyword>
<keyword evidence="6" id="KW-0460">Magnesium</keyword>
<keyword evidence="4 15" id="KW-0548">Nucleotidyltransferase</keyword>
<comment type="catalytic activity">
    <reaction evidence="13">
        <text>N-acetyl-alpha-D-glucosamine 1-phosphate + UTP + H(+) = UDP-N-acetyl-alpha-D-glucosamine + diphosphate</text>
        <dbReference type="Rhea" id="RHEA:13509"/>
        <dbReference type="ChEBI" id="CHEBI:15378"/>
        <dbReference type="ChEBI" id="CHEBI:33019"/>
        <dbReference type="ChEBI" id="CHEBI:46398"/>
        <dbReference type="ChEBI" id="CHEBI:57705"/>
        <dbReference type="ChEBI" id="CHEBI:57776"/>
        <dbReference type="EC" id="2.7.7.23"/>
    </reaction>
</comment>
<evidence type="ECO:0000256" key="11">
    <source>
        <dbReference type="ARBA" id="ARBA00023316"/>
    </source>
</evidence>
<evidence type="ECO:0000256" key="4">
    <source>
        <dbReference type="ARBA" id="ARBA00022695"/>
    </source>
</evidence>
<evidence type="ECO:0000256" key="6">
    <source>
        <dbReference type="ARBA" id="ARBA00022842"/>
    </source>
</evidence>
<dbReference type="EC" id="2.3.1.157" evidence="15"/>
<dbReference type="GO" id="GO:0008360">
    <property type="term" value="P:regulation of cell shape"/>
    <property type="evidence" value="ECO:0007669"/>
    <property type="project" value="UniProtKB-KW"/>
</dbReference>
<evidence type="ECO:0000256" key="3">
    <source>
        <dbReference type="ARBA" id="ARBA00022679"/>
    </source>
</evidence>
<dbReference type="GO" id="GO:0046872">
    <property type="term" value="F:metal ion binding"/>
    <property type="evidence" value="ECO:0007669"/>
    <property type="project" value="UniProtKB-KW"/>
</dbReference>
<evidence type="ECO:0000256" key="12">
    <source>
        <dbReference type="ARBA" id="ARBA00048247"/>
    </source>
</evidence>
<evidence type="ECO:0000256" key="9">
    <source>
        <dbReference type="ARBA" id="ARBA00023268"/>
    </source>
</evidence>
<dbReference type="PANTHER" id="PTHR43584">
    <property type="entry name" value="NUCLEOTIDYL TRANSFERASE"/>
    <property type="match status" value="1"/>
</dbReference>
<evidence type="ECO:0000256" key="1">
    <source>
        <dbReference type="ARBA" id="ARBA00001946"/>
    </source>
</evidence>
<protein>
    <submittedName>
        <fullName evidence="15">N-acetylglucosamine-1-phosphate uridyltransferase / glucosamine-1-phosphate n-acetyltransferase</fullName>
        <ecNumber evidence="15">2.3.1.157</ecNumber>
        <ecNumber evidence="15">2.7.7.23</ecNumber>
    </submittedName>
</protein>
<feature type="domain" description="MobA-like NTP transferase" evidence="14">
    <location>
        <begin position="29"/>
        <end position="158"/>
    </location>
</feature>
<evidence type="ECO:0000313" key="15">
    <source>
        <dbReference type="EMBL" id="KUG26759.1"/>
    </source>
</evidence>
<keyword evidence="7" id="KW-0133">Cell shape</keyword>
<dbReference type="Gene3D" id="3.90.550.10">
    <property type="entry name" value="Spore Coat Polysaccharide Biosynthesis Protein SpsA, Chain A"/>
    <property type="match status" value="1"/>
</dbReference>
<dbReference type="EC" id="2.7.7.23" evidence="15"/>
<accession>A0A0W8G0T5</accession>
<dbReference type="Gene3D" id="2.160.10.10">
    <property type="entry name" value="Hexapeptide repeat proteins"/>
    <property type="match status" value="2"/>
</dbReference>
<name>A0A0W8G0T5_9ZZZZ</name>
<sequence length="501" mass="55922">MSNMNDNSNLQELLKSYSSKFDPKKNETVIVLAAGHGKRIKSHKSKMLHSIWGEPTVARVFDACNKGLENVNIIVVVGIKAEDVIQTIGKRENGSYVYQAVQKGTGHAVQVALDKIDIQNYDGVVYVFPGDMGLINETAVRNFKEKFYEANCDMMVLTGLFDGDYKQNYYGRIVRVKETDINGNKSSDAGQVIKIMEHKDILSLPDDKEHVIDFKGKKYSYTKEELLKNNEFNSGVFAFKYKYLAKLIDEIESNNVQGEIYLTDLIYLFNKEGLSVGAVSPKQQHVIMGFNNKSVLKEMEKIARNHIYDKLKDIIEIEDEEDFFIADDVVEKILEMDSKGTPLDIHVGRGAFICKGVSVNYGCTFGRECIVKDNVILGKNVNIGEGVEISCYPGQQIKIGDNVEILKGDIIKGNISIGNNTRIESSVNMTGSDEFPIVIGSNVIIKGTSYIFGSVISDKVLVYHSVLVRKNVVNPNKDGAQFKIGFYIPDVIGEEGIKDLK</sequence>
<dbReference type="AlphaFoldDB" id="A0A0W8G0T5"/>